<dbReference type="RefSeq" id="WP_106528524.1">
    <property type="nucleotide sequence ID" value="NZ_PYAW01000002.1"/>
</dbReference>
<dbReference type="OrthoDB" id="1121210at2"/>
<keyword evidence="2" id="KW-1185">Reference proteome</keyword>
<gene>
    <name evidence="1" type="ORF">CLV51_102981</name>
</gene>
<proteinExistence type="predicted"/>
<protein>
    <submittedName>
        <fullName evidence="1">Uncharacterized protein</fullName>
    </submittedName>
</protein>
<comment type="caution">
    <text evidence="1">The sequence shown here is derived from an EMBL/GenBank/DDBJ whole genome shotgun (WGS) entry which is preliminary data.</text>
</comment>
<sequence>MAVYGCILSNNPFIIINTATTYPILFNSLKHHFTTLQYNLHQLNPEALHFELLTIGGSQMDMYAGKLDITGIFREIMDQLYEAGIHTRGAYEQLLNIEGGYAEMVLSDSSRWVLRLAANKPQYIHLHPARYSPHTFRVKAATLKTALSYHVAQQHKLLKGNLLEDINQLRSGLELSPIRTVAESKQLLEIMTLIGCRLSEKI</sequence>
<accession>A0A2P8HPH2</accession>
<dbReference type="EMBL" id="PYAW01000002">
    <property type="protein sequence ID" value="PSL48119.1"/>
    <property type="molecule type" value="Genomic_DNA"/>
</dbReference>
<reference evidence="1 2" key="1">
    <citation type="submission" date="2018-03" db="EMBL/GenBank/DDBJ databases">
        <title>Genomic Encyclopedia of Archaeal and Bacterial Type Strains, Phase II (KMG-II): from individual species to whole genera.</title>
        <authorList>
            <person name="Goeker M."/>
        </authorList>
    </citation>
    <scope>NUCLEOTIDE SEQUENCE [LARGE SCALE GENOMIC DNA]</scope>
    <source>
        <strain evidence="1 2">DSM 24859</strain>
    </source>
</reference>
<dbReference type="AlphaFoldDB" id="A0A2P8HPH2"/>
<evidence type="ECO:0000313" key="2">
    <source>
        <dbReference type="Proteomes" id="UP000240971"/>
    </source>
</evidence>
<name>A0A2P8HPH2_CHINA</name>
<dbReference type="Proteomes" id="UP000240971">
    <property type="component" value="Unassembled WGS sequence"/>
</dbReference>
<evidence type="ECO:0000313" key="1">
    <source>
        <dbReference type="EMBL" id="PSL48119.1"/>
    </source>
</evidence>
<organism evidence="1 2">
    <name type="scientific">Chitinophaga niastensis</name>
    <dbReference type="NCBI Taxonomy" id="536980"/>
    <lineage>
        <taxon>Bacteria</taxon>
        <taxon>Pseudomonadati</taxon>
        <taxon>Bacteroidota</taxon>
        <taxon>Chitinophagia</taxon>
        <taxon>Chitinophagales</taxon>
        <taxon>Chitinophagaceae</taxon>
        <taxon>Chitinophaga</taxon>
    </lineage>
</organism>